<dbReference type="Gene3D" id="3.30.450.40">
    <property type="match status" value="1"/>
</dbReference>
<sequence>MTNKPDAIFEALKVNKLPSLPHILVDMLVACQSSTANFQQVSDIISRDAAISARVISLANSSFYSRGGNINSLERALLVLGTETIKTVVITASVQQFFSGFNTTHTQYLKHFWRRSLSCALLAKALATLTSYQQPEQAYLTGLLHNIGELVLETNYPDQYSQLIQNEANEHTRIEIEHTLFLTHHSDVGAWLIDEWNLGTFASDAIRFHHAPVNAVLDAHHLVKLIFLSSQLSKENALDEPESFEIAESMFGLSAALTSEIVAQIQNEVVKIAKSLKIDIDSRPGNDLESETDKKKQVALAEQVRNIGLLQSANNHLSQSTSLPQLFQGIQEAAELLFGYKGSQVLLIDPTDGILKYQHFSDLDHSASETTLSISLQPARCLIARSVTSKTIIHSANQTLFPEALPAIDQHFVKITQNRHIVSVPMTINGCVMGVLVMGTSSEKSITPNTLHLLDCFSSEVANACERLNNTITESSTSLTEEELQLKINDAVHEASNPLSIVRNYLEGLALKLGNAHEIQSEIDILKEEIDRAGQIILRLRDLQHTEADQAPGVDINREIMDLNKLFQGSLYLSHAINCHVSLDNKLKRQKGNRNPIRQVLTNLIKNASEAMESGGDIYLKTSHNVNVNGRDFIEIVVTDKGPGIPDDILSNLFQPVTTTKGQRHSGLGLSITKNLVTEMGGTISCRSNQTGTKIQILIPVRNID</sequence>
<dbReference type="InterPro" id="IPR013976">
    <property type="entry name" value="HDOD"/>
</dbReference>
<dbReference type="PROSITE" id="PS50109">
    <property type="entry name" value="HIS_KIN"/>
    <property type="match status" value="1"/>
</dbReference>
<dbReference type="InterPro" id="IPR005467">
    <property type="entry name" value="His_kinase_dom"/>
</dbReference>
<dbReference type="InterPro" id="IPR036890">
    <property type="entry name" value="HATPase_C_sf"/>
</dbReference>
<evidence type="ECO:0000313" key="6">
    <source>
        <dbReference type="EMBL" id="UZE97148.1"/>
    </source>
</evidence>
<dbReference type="SMART" id="SM00387">
    <property type="entry name" value="HATPase_c"/>
    <property type="match status" value="1"/>
</dbReference>
<evidence type="ECO:0000259" key="5">
    <source>
        <dbReference type="PROSITE" id="PS51833"/>
    </source>
</evidence>
<dbReference type="PANTHER" id="PTHR33525">
    <property type="match status" value="1"/>
</dbReference>
<dbReference type="InterPro" id="IPR003594">
    <property type="entry name" value="HATPase_dom"/>
</dbReference>
<dbReference type="InterPro" id="IPR052340">
    <property type="entry name" value="RNase_Y/CdgJ"/>
</dbReference>
<organism evidence="6 7">
    <name type="scientific">Alkalimarinus alittae</name>
    <dbReference type="NCBI Taxonomy" id="2961619"/>
    <lineage>
        <taxon>Bacteria</taxon>
        <taxon>Pseudomonadati</taxon>
        <taxon>Pseudomonadota</taxon>
        <taxon>Gammaproteobacteria</taxon>
        <taxon>Alteromonadales</taxon>
        <taxon>Alteromonadaceae</taxon>
        <taxon>Alkalimarinus</taxon>
    </lineage>
</organism>
<dbReference type="InterPro" id="IPR003661">
    <property type="entry name" value="HisK_dim/P_dom"/>
</dbReference>
<name>A0ABY6N4V5_9ALTE</name>
<dbReference type="InterPro" id="IPR003018">
    <property type="entry name" value="GAF"/>
</dbReference>
<keyword evidence="7" id="KW-1185">Reference proteome</keyword>
<dbReference type="PROSITE" id="PS51833">
    <property type="entry name" value="HDOD"/>
    <property type="match status" value="1"/>
</dbReference>
<feature type="domain" description="HDOD" evidence="5">
    <location>
        <begin position="17"/>
        <end position="212"/>
    </location>
</feature>
<dbReference type="Pfam" id="PF13492">
    <property type="entry name" value="GAF_3"/>
    <property type="match status" value="1"/>
</dbReference>
<dbReference type="EMBL" id="CP100390">
    <property type="protein sequence ID" value="UZE97148.1"/>
    <property type="molecule type" value="Genomic_DNA"/>
</dbReference>
<dbReference type="Gene3D" id="3.30.565.10">
    <property type="entry name" value="Histidine kinase-like ATPase, C-terminal domain"/>
    <property type="match status" value="1"/>
</dbReference>
<evidence type="ECO:0000256" key="2">
    <source>
        <dbReference type="ARBA" id="ARBA00012438"/>
    </source>
</evidence>
<dbReference type="Gene3D" id="1.10.3210.10">
    <property type="entry name" value="Hypothetical protein af1432"/>
    <property type="match status" value="1"/>
</dbReference>
<evidence type="ECO:0000313" key="7">
    <source>
        <dbReference type="Proteomes" id="UP001163739"/>
    </source>
</evidence>
<evidence type="ECO:0000256" key="3">
    <source>
        <dbReference type="ARBA" id="ARBA00022553"/>
    </source>
</evidence>
<keyword evidence="3" id="KW-0597">Phosphoprotein</keyword>
<gene>
    <name evidence="6" type="ORF">NKI27_05215</name>
</gene>
<dbReference type="PRINTS" id="PR00344">
    <property type="entry name" value="BCTRLSENSOR"/>
</dbReference>
<dbReference type="InterPro" id="IPR029016">
    <property type="entry name" value="GAF-like_dom_sf"/>
</dbReference>
<dbReference type="Proteomes" id="UP001163739">
    <property type="component" value="Chromosome"/>
</dbReference>
<dbReference type="Pfam" id="PF02518">
    <property type="entry name" value="HATPase_c"/>
    <property type="match status" value="1"/>
</dbReference>
<feature type="domain" description="Histidine kinase" evidence="4">
    <location>
        <begin position="490"/>
        <end position="703"/>
    </location>
</feature>
<evidence type="ECO:0000256" key="1">
    <source>
        <dbReference type="ARBA" id="ARBA00000085"/>
    </source>
</evidence>
<dbReference type="PANTHER" id="PTHR33525:SF3">
    <property type="entry name" value="RIBONUCLEASE Y"/>
    <property type="match status" value="1"/>
</dbReference>
<protein>
    <recommendedName>
        <fullName evidence="2">histidine kinase</fullName>
        <ecNumber evidence="2">2.7.13.3</ecNumber>
    </recommendedName>
</protein>
<dbReference type="SUPFAM" id="SSF109604">
    <property type="entry name" value="HD-domain/PDEase-like"/>
    <property type="match status" value="1"/>
</dbReference>
<dbReference type="Gene3D" id="1.10.287.130">
    <property type="match status" value="1"/>
</dbReference>
<dbReference type="CDD" id="cd00082">
    <property type="entry name" value="HisKA"/>
    <property type="match status" value="1"/>
</dbReference>
<dbReference type="InterPro" id="IPR004358">
    <property type="entry name" value="Sig_transdc_His_kin-like_C"/>
</dbReference>
<accession>A0ABY6N4V5</accession>
<comment type="catalytic activity">
    <reaction evidence="1">
        <text>ATP + protein L-histidine = ADP + protein N-phospho-L-histidine.</text>
        <dbReference type="EC" id="2.7.13.3"/>
    </reaction>
</comment>
<proteinExistence type="predicted"/>
<dbReference type="SUPFAM" id="SSF55874">
    <property type="entry name" value="ATPase domain of HSP90 chaperone/DNA topoisomerase II/histidine kinase"/>
    <property type="match status" value="1"/>
</dbReference>
<reference evidence="6" key="1">
    <citation type="submission" date="2022-06" db="EMBL/GenBank/DDBJ databases">
        <title>Alkalimarinus sp. nov., isolated from gut of a Alitta virens.</title>
        <authorList>
            <person name="Yang A.I."/>
            <person name="Shin N.-R."/>
        </authorList>
    </citation>
    <scope>NUCLEOTIDE SEQUENCE</scope>
    <source>
        <strain evidence="6">A2M4</strain>
    </source>
</reference>
<dbReference type="SUPFAM" id="SSF55781">
    <property type="entry name" value="GAF domain-like"/>
    <property type="match status" value="1"/>
</dbReference>
<dbReference type="EC" id="2.7.13.3" evidence="2"/>
<evidence type="ECO:0000259" key="4">
    <source>
        <dbReference type="PROSITE" id="PS50109"/>
    </source>
</evidence>
<dbReference type="RefSeq" id="WP_265048630.1">
    <property type="nucleotide sequence ID" value="NZ_CP100390.1"/>
</dbReference>
<dbReference type="Pfam" id="PF08668">
    <property type="entry name" value="HDOD"/>
    <property type="match status" value="1"/>
</dbReference>